<dbReference type="PaxDb" id="3218-PP1S34_144V6.1"/>
<dbReference type="EMBL" id="ABEU02000014">
    <property type="protein sequence ID" value="PNR41343.1"/>
    <property type="molecule type" value="Genomic_DNA"/>
</dbReference>
<dbReference type="Gene3D" id="3.40.50.300">
    <property type="entry name" value="P-loop containing nucleotide triphosphate hydrolases"/>
    <property type="match status" value="1"/>
</dbReference>
<name>A0A2K1JIH3_PHYPA</name>
<organism evidence="2">
    <name type="scientific">Physcomitrium patens</name>
    <name type="common">Spreading-leaved earth moss</name>
    <name type="synonym">Physcomitrella patens</name>
    <dbReference type="NCBI Taxonomy" id="3218"/>
    <lineage>
        <taxon>Eukaryota</taxon>
        <taxon>Viridiplantae</taxon>
        <taxon>Streptophyta</taxon>
        <taxon>Embryophyta</taxon>
        <taxon>Bryophyta</taxon>
        <taxon>Bryophytina</taxon>
        <taxon>Bryopsida</taxon>
        <taxon>Funariidae</taxon>
        <taxon>Funariales</taxon>
        <taxon>Funariaceae</taxon>
        <taxon>Physcomitrium</taxon>
    </lineage>
</organism>
<sequence length="97" mass="10805">MKSSPIVFTCKNHAFNFVDSPGLADLCSEVSSMVRFSDGAVVLVDGCKGVEIQTRAVLRQGWFELPILCLVLSKRDRLILELKMEVCNCIKVLIDPF</sequence>
<dbReference type="STRING" id="3218.A0A2K1JIH3"/>
<evidence type="ECO:0000313" key="4">
    <source>
        <dbReference type="Proteomes" id="UP000006727"/>
    </source>
</evidence>
<dbReference type="OMA" id="GHINFCG"/>
<accession>A0A2K1JIH3</accession>
<evidence type="ECO:0000313" key="3">
    <source>
        <dbReference type="EnsemblPlants" id="PAC:32959917.CDS.1"/>
    </source>
</evidence>
<dbReference type="InParanoid" id="A0A2K1JIH3"/>
<dbReference type="Proteomes" id="UP000006727">
    <property type="component" value="Chromosome 14"/>
</dbReference>
<gene>
    <name evidence="2" type="ORF">PHYPA_018746</name>
</gene>
<reference evidence="3" key="3">
    <citation type="submission" date="2020-12" db="UniProtKB">
        <authorList>
            <consortium name="EnsemblPlants"/>
        </authorList>
    </citation>
    <scope>IDENTIFICATION</scope>
</reference>
<protein>
    <recommendedName>
        <fullName evidence="1">Tr-type G domain-containing protein</fullName>
    </recommendedName>
</protein>
<dbReference type="EnsemblPlants" id="Pp3c14_19900V3.1">
    <property type="protein sequence ID" value="PAC:32959917.CDS.1"/>
    <property type="gene ID" value="Pp3c14_19900"/>
</dbReference>
<dbReference type="SUPFAM" id="SSF52540">
    <property type="entry name" value="P-loop containing nucleoside triphosphate hydrolases"/>
    <property type="match status" value="1"/>
</dbReference>
<dbReference type="GO" id="GO:0003924">
    <property type="term" value="F:GTPase activity"/>
    <property type="evidence" value="ECO:0007669"/>
    <property type="project" value="InterPro"/>
</dbReference>
<dbReference type="Gramene" id="Pp3c14_19900V3.1">
    <property type="protein sequence ID" value="PAC:32959917.CDS.1"/>
    <property type="gene ID" value="Pp3c14_19900"/>
</dbReference>
<evidence type="ECO:0000259" key="1">
    <source>
        <dbReference type="Pfam" id="PF00009"/>
    </source>
</evidence>
<dbReference type="PANTHER" id="PTHR42908">
    <property type="entry name" value="TRANSLATION ELONGATION FACTOR-RELATED"/>
    <property type="match status" value="1"/>
</dbReference>
<dbReference type="AlphaFoldDB" id="A0A2K1JIH3"/>
<keyword evidence="4" id="KW-1185">Reference proteome</keyword>
<evidence type="ECO:0000313" key="2">
    <source>
        <dbReference type="EMBL" id="PNR41343.1"/>
    </source>
</evidence>
<dbReference type="InterPro" id="IPR000795">
    <property type="entry name" value="T_Tr_GTP-bd_dom"/>
</dbReference>
<reference evidence="2 4" key="1">
    <citation type="journal article" date="2008" name="Science">
        <title>The Physcomitrella genome reveals evolutionary insights into the conquest of land by plants.</title>
        <authorList>
            <person name="Rensing S."/>
            <person name="Lang D."/>
            <person name="Zimmer A."/>
            <person name="Terry A."/>
            <person name="Salamov A."/>
            <person name="Shapiro H."/>
            <person name="Nishiyama T."/>
            <person name="Perroud P.-F."/>
            <person name="Lindquist E."/>
            <person name="Kamisugi Y."/>
            <person name="Tanahashi T."/>
            <person name="Sakakibara K."/>
            <person name="Fujita T."/>
            <person name="Oishi K."/>
            <person name="Shin-I T."/>
            <person name="Kuroki Y."/>
            <person name="Toyoda A."/>
            <person name="Suzuki Y."/>
            <person name="Hashimoto A."/>
            <person name="Yamaguchi K."/>
            <person name="Sugano A."/>
            <person name="Kohara Y."/>
            <person name="Fujiyama A."/>
            <person name="Anterola A."/>
            <person name="Aoki S."/>
            <person name="Ashton N."/>
            <person name="Barbazuk W.B."/>
            <person name="Barker E."/>
            <person name="Bennetzen J."/>
            <person name="Bezanilla M."/>
            <person name="Blankenship R."/>
            <person name="Cho S.H."/>
            <person name="Dutcher S."/>
            <person name="Estelle M."/>
            <person name="Fawcett J.A."/>
            <person name="Gundlach H."/>
            <person name="Hanada K."/>
            <person name="Heyl A."/>
            <person name="Hicks K.A."/>
            <person name="Hugh J."/>
            <person name="Lohr M."/>
            <person name="Mayer K."/>
            <person name="Melkozernov A."/>
            <person name="Murata T."/>
            <person name="Nelson D."/>
            <person name="Pils B."/>
            <person name="Prigge M."/>
            <person name="Reiss B."/>
            <person name="Renner T."/>
            <person name="Rombauts S."/>
            <person name="Rushton P."/>
            <person name="Sanderfoot A."/>
            <person name="Schween G."/>
            <person name="Shiu S.-H."/>
            <person name="Stueber K."/>
            <person name="Theodoulou F.L."/>
            <person name="Tu H."/>
            <person name="Van de Peer Y."/>
            <person name="Verrier P.J."/>
            <person name="Waters E."/>
            <person name="Wood A."/>
            <person name="Yang L."/>
            <person name="Cove D."/>
            <person name="Cuming A."/>
            <person name="Hasebe M."/>
            <person name="Lucas S."/>
            <person name="Mishler D.B."/>
            <person name="Reski R."/>
            <person name="Grigoriev I."/>
            <person name="Quatrano R.S."/>
            <person name="Boore J.L."/>
        </authorList>
    </citation>
    <scope>NUCLEOTIDE SEQUENCE [LARGE SCALE GENOMIC DNA]</scope>
    <source>
        <strain evidence="3 4">cv. Gransden 2004</strain>
    </source>
</reference>
<dbReference type="GO" id="GO:0005525">
    <property type="term" value="F:GTP binding"/>
    <property type="evidence" value="ECO:0007669"/>
    <property type="project" value="InterPro"/>
</dbReference>
<dbReference type="PANTHER" id="PTHR42908:SF3">
    <property type="entry name" value="ELONGATION FACTOR-LIKE GTPASE 1"/>
    <property type="match status" value="1"/>
</dbReference>
<dbReference type="Pfam" id="PF00009">
    <property type="entry name" value="GTP_EFTU"/>
    <property type="match status" value="1"/>
</dbReference>
<feature type="domain" description="Tr-type G" evidence="1">
    <location>
        <begin position="2"/>
        <end position="86"/>
    </location>
</feature>
<reference evidence="2 4" key="2">
    <citation type="journal article" date="2018" name="Plant J.">
        <title>The Physcomitrella patens chromosome-scale assembly reveals moss genome structure and evolution.</title>
        <authorList>
            <person name="Lang D."/>
            <person name="Ullrich K.K."/>
            <person name="Murat F."/>
            <person name="Fuchs J."/>
            <person name="Jenkins J."/>
            <person name="Haas F.B."/>
            <person name="Piednoel M."/>
            <person name="Gundlach H."/>
            <person name="Van Bel M."/>
            <person name="Meyberg R."/>
            <person name="Vives C."/>
            <person name="Morata J."/>
            <person name="Symeonidi A."/>
            <person name="Hiss M."/>
            <person name="Muchero W."/>
            <person name="Kamisugi Y."/>
            <person name="Saleh O."/>
            <person name="Blanc G."/>
            <person name="Decker E.L."/>
            <person name="van Gessel N."/>
            <person name="Grimwood J."/>
            <person name="Hayes R.D."/>
            <person name="Graham S.W."/>
            <person name="Gunter L.E."/>
            <person name="McDaniel S.F."/>
            <person name="Hoernstein S.N.W."/>
            <person name="Larsson A."/>
            <person name="Li F.W."/>
            <person name="Perroud P.F."/>
            <person name="Phillips J."/>
            <person name="Ranjan P."/>
            <person name="Rokshar D.S."/>
            <person name="Rothfels C.J."/>
            <person name="Schneider L."/>
            <person name="Shu S."/>
            <person name="Stevenson D.W."/>
            <person name="Thummler F."/>
            <person name="Tillich M."/>
            <person name="Villarreal Aguilar J.C."/>
            <person name="Widiez T."/>
            <person name="Wong G.K."/>
            <person name="Wymore A."/>
            <person name="Zhang Y."/>
            <person name="Zimmer A.D."/>
            <person name="Quatrano R.S."/>
            <person name="Mayer K.F.X."/>
            <person name="Goodstein D."/>
            <person name="Casacuberta J.M."/>
            <person name="Vandepoele K."/>
            <person name="Reski R."/>
            <person name="Cuming A.C."/>
            <person name="Tuskan G.A."/>
            <person name="Maumus F."/>
            <person name="Salse J."/>
            <person name="Schmutz J."/>
            <person name="Rensing S.A."/>
        </authorList>
    </citation>
    <scope>NUCLEOTIDE SEQUENCE [LARGE SCALE GENOMIC DNA]</scope>
    <source>
        <strain evidence="3 4">cv. Gransden 2004</strain>
    </source>
</reference>
<dbReference type="InterPro" id="IPR027417">
    <property type="entry name" value="P-loop_NTPase"/>
</dbReference>
<proteinExistence type="predicted"/>